<dbReference type="Proteomes" id="UP000036471">
    <property type="component" value="Unassembled WGS sequence"/>
</dbReference>
<dbReference type="RefSeq" id="WP_048429235.1">
    <property type="nucleotide sequence ID" value="NZ_AP024145.1"/>
</dbReference>
<keyword evidence="5" id="KW-1185">Reference proteome</keyword>
<evidence type="ECO:0000313" key="5">
    <source>
        <dbReference type="Proteomes" id="UP000036471"/>
    </source>
</evidence>
<dbReference type="EMBL" id="AP024145">
    <property type="protein sequence ID" value="BCM82069.1"/>
    <property type="molecule type" value="Genomic_DNA"/>
</dbReference>
<dbReference type="AlphaFoldDB" id="A0A0J6UFU1"/>
<dbReference type="InterPro" id="IPR050992">
    <property type="entry name" value="CheZ_family_phosphatases"/>
</dbReference>
<evidence type="ECO:0000256" key="1">
    <source>
        <dbReference type="ARBA" id="ARBA00022500"/>
    </source>
</evidence>
<organism evidence="3 6">
    <name type="scientific">Methylobacterium indicum</name>
    <dbReference type="NCBI Taxonomy" id="1775910"/>
    <lineage>
        <taxon>Bacteria</taxon>
        <taxon>Pseudomonadati</taxon>
        <taxon>Pseudomonadota</taxon>
        <taxon>Alphaproteobacteria</taxon>
        <taxon>Hyphomicrobiales</taxon>
        <taxon>Methylobacteriaceae</taxon>
        <taxon>Methylobacterium</taxon>
    </lineage>
</organism>
<keyword evidence="1" id="KW-0145">Chemotaxis</keyword>
<dbReference type="InterPro" id="IPR028976">
    <property type="entry name" value="CheC-like_sf"/>
</dbReference>
<dbReference type="GO" id="GO:0016787">
    <property type="term" value="F:hydrolase activity"/>
    <property type="evidence" value="ECO:0007669"/>
    <property type="project" value="UniProtKB-KW"/>
</dbReference>
<keyword evidence="2" id="KW-0378">Hydrolase</keyword>
<reference evidence="4 5" key="1">
    <citation type="submission" date="2014-11" db="EMBL/GenBank/DDBJ databases">
        <title>Comparative genomics of Methylobacterium species.</title>
        <authorList>
            <person name="Chaudhry V."/>
            <person name="Patil P.B."/>
        </authorList>
    </citation>
    <scope>NUCLEOTIDE SEQUENCE [LARGE SCALE GENOMIC DNA]</scope>
    <source>
        <strain evidence="4 5">SE3.6</strain>
    </source>
</reference>
<dbReference type="Proteomes" id="UP000663508">
    <property type="component" value="Chromosome"/>
</dbReference>
<dbReference type="KEGG" id="mind:mvi_05300"/>
<accession>A0A0J6UFU1</accession>
<protein>
    <submittedName>
        <fullName evidence="4">Chemotaxis protein CheX</fullName>
    </submittedName>
</protein>
<dbReference type="Gene3D" id="3.40.1550.10">
    <property type="entry name" value="CheC-like"/>
    <property type="match status" value="1"/>
</dbReference>
<dbReference type="PANTHER" id="PTHR43693">
    <property type="entry name" value="PROTEIN PHOSPHATASE CHEZ"/>
    <property type="match status" value="1"/>
</dbReference>
<dbReference type="PANTHER" id="PTHR43693:SF1">
    <property type="entry name" value="PROTEIN PHOSPHATASE CHEZ"/>
    <property type="match status" value="1"/>
</dbReference>
<dbReference type="EMBL" id="JTHG01000079">
    <property type="protein sequence ID" value="KMO24666.1"/>
    <property type="molecule type" value="Genomic_DNA"/>
</dbReference>
<sequence>MSGPAPGAAPPAAIGLTELQQDAFTELVNIGVSRAAASLRTMIGTQVLLSVPSVEIVSRGAAARLIGEREAAPLVVVHQDFEGAFAGRALLIFPQENGRELVRAVAGGDLSSEEVAALEDEALAETGNIILNGCLATMANMLQRTLTMSLPGIARGDGPRIFGTEAGAGVASDALVLFLYIDFSVSERDIRGYLAMLMDLPSIENLRGLVDEFIARALGDLDA</sequence>
<gene>
    <name evidence="3" type="ORF">mvi_05300</name>
    <name evidence="4" type="ORF">QR79_11120</name>
</gene>
<dbReference type="CDD" id="cd17910">
    <property type="entry name" value="CheC_ClassII"/>
    <property type="match status" value="1"/>
</dbReference>
<dbReference type="GO" id="GO:0006935">
    <property type="term" value="P:chemotaxis"/>
    <property type="evidence" value="ECO:0007669"/>
    <property type="project" value="UniProtKB-KW"/>
</dbReference>
<evidence type="ECO:0000313" key="3">
    <source>
        <dbReference type="EMBL" id="BCM82069.1"/>
    </source>
</evidence>
<evidence type="ECO:0000313" key="4">
    <source>
        <dbReference type="EMBL" id="KMO24666.1"/>
    </source>
</evidence>
<evidence type="ECO:0000313" key="6">
    <source>
        <dbReference type="Proteomes" id="UP000663508"/>
    </source>
</evidence>
<evidence type="ECO:0000256" key="2">
    <source>
        <dbReference type="ARBA" id="ARBA00022801"/>
    </source>
</evidence>
<dbReference type="SUPFAM" id="SSF103039">
    <property type="entry name" value="CheC-like"/>
    <property type="match status" value="1"/>
</dbReference>
<proteinExistence type="predicted"/>
<reference evidence="3" key="2">
    <citation type="submission" date="2020-11" db="EMBL/GenBank/DDBJ databases">
        <title>Complete genome sequence of a novel pathogenic Methylobacterium strain isolated from rice in Vietnam.</title>
        <authorList>
            <person name="Lai K."/>
            <person name="Okazaki S."/>
            <person name="Higashi K."/>
            <person name="Mori H."/>
            <person name="Toyoda A."/>
            <person name="Kurokawa K."/>
        </authorList>
    </citation>
    <scope>NUCLEOTIDE SEQUENCE</scope>
    <source>
        <strain evidence="3">VL1</strain>
    </source>
</reference>
<name>A0A0J6UFU1_9HYPH</name>